<sequence length="609" mass="70119">MNIPLQDSTIEALLQEEDSGEENVSEIEDFEEHSEHESETEQEADSSGAASDSENIFAHLPSDSEVEEYEELRPIDEEYLEDVPLKYLRRGKFTGKDRTTQWQVRAPTLRVRTRSHNIVYHLQGPIGEGRSCTSMLEAWDLMIPETCLQKIVYYTNIYIQEQRSKFSRERDCKSTDIVELRALLGLLYFCGRLRSSHLNTRDLWKKDGSGCDVCIATMSRERFHFLLRNLRFDDIQTRVERRQTDKLAPFREIFQEINDNFKKYYALGNDVTIDEKLEKTRGRCPFRQYIPSKPGKYGIKILVMADARTYYTNNMEVYVGKNDGPYDHSNSPRDLVKRLVEPIKNSHRNVVMDNWFTSFPLLSDLLNDYGLTALGTLRKNKTEIPPIFTATKGREIHSSLFGFQKDCTVVSYVPKKNKVMLLASTMHHDGKKSSEETKKPEIIMDYNITKCGVDVVDEMCATYSVSRATKRWPLVLFYGLLNVSGINAYVIVKANKEHSGAVMVQRRIALKDLALSLVMPQIKKRSSVPNLSSYIKTKIKFMIDDSSNDENASANANSSKSRPPVYSSRCAVCEWKKDRKTKAVCELCFKKICREHTTPICEDCYDRVK</sequence>
<dbReference type="AlphaFoldDB" id="A0AAU9UVQ7"/>
<comment type="caution">
    <text evidence="3">The sequence shown here is derived from an EMBL/GenBank/DDBJ whole genome shotgun (WGS) entry which is preliminary data.</text>
</comment>
<protein>
    <recommendedName>
        <fullName evidence="2">PiggyBac transposable element-derived protein domain-containing protein</fullName>
    </recommendedName>
</protein>
<dbReference type="PANTHER" id="PTHR46599:SF6">
    <property type="entry name" value="DUAL SPECIFICITY PHOSPHATASE 26"/>
    <property type="match status" value="1"/>
</dbReference>
<dbReference type="InterPro" id="IPR029526">
    <property type="entry name" value="PGBD"/>
</dbReference>
<feature type="domain" description="PiggyBac transposable element-derived protein" evidence="2">
    <location>
        <begin position="140"/>
        <end position="489"/>
    </location>
</feature>
<name>A0AAU9UVQ7_EUPED</name>
<keyword evidence="4" id="KW-1185">Reference proteome</keyword>
<organism evidence="3 4">
    <name type="scientific">Euphydryas editha</name>
    <name type="common">Edith's checkerspot</name>
    <dbReference type="NCBI Taxonomy" id="104508"/>
    <lineage>
        <taxon>Eukaryota</taxon>
        <taxon>Metazoa</taxon>
        <taxon>Ecdysozoa</taxon>
        <taxon>Arthropoda</taxon>
        <taxon>Hexapoda</taxon>
        <taxon>Insecta</taxon>
        <taxon>Pterygota</taxon>
        <taxon>Neoptera</taxon>
        <taxon>Endopterygota</taxon>
        <taxon>Lepidoptera</taxon>
        <taxon>Glossata</taxon>
        <taxon>Ditrysia</taxon>
        <taxon>Papilionoidea</taxon>
        <taxon>Nymphalidae</taxon>
        <taxon>Nymphalinae</taxon>
        <taxon>Euphydryas</taxon>
    </lineage>
</organism>
<dbReference type="EMBL" id="CAKOGL010000025">
    <property type="protein sequence ID" value="CAH2102659.1"/>
    <property type="molecule type" value="Genomic_DNA"/>
</dbReference>
<reference evidence="3" key="1">
    <citation type="submission" date="2022-03" db="EMBL/GenBank/DDBJ databases">
        <authorList>
            <person name="Tunstrom K."/>
        </authorList>
    </citation>
    <scope>NUCLEOTIDE SEQUENCE</scope>
</reference>
<feature type="region of interest" description="Disordered" evidence="1">
    <location>
        <begin position="1"/>
        <end position="54"/>
    </location>
</feature>
<proteinExistence type="predicted"/>
<evidence type="ECO:0000313" key="3">
    <source>
        <dbReference type="EMBL" id="CAH2102659.1"/>
    </source>
</evidence>
<dbReference type="Proteomes" id="UP001153954">
    <property type="component" value="Unassembled WGS sequence"/>
</dbReference>
<evidence type="ECO:0000256" key="1">
    <source>
        <dbReference type="SAM" id="MobiDB-lite"/>
    </source>
</evidence>
<accession>A0AAU9UVQ7</accession>
<dbReference type="PANTHER" id="PTHR46599">
    <property type="entry name" value="PIGGYBAC TRANSPOSABLE ELEMENT-DERIVED PROTEIN 4"/>
    <property type="match status" value="1"/>
</dbReference>
<gene>
    <name evidence="3" type="ORF">EEDITHA_LOCUS17256</name>
</gene>
<evidence type="ECO:0000313" key="4">
    <source>
        <dbReference type="Proteomes" id="UP001153954"/>
    </source>
</evidence>
<feature type="compositionally biased region" description="Acidic residues" evidence="1">
    <location>
        <begin position="14"/>
        <end position="32"/>
    </location>
</feature>
<dbReference type="Pfam" id="PF13843">
    <property type="entry name" value="DDE_Tnp_1_7"/>
    <property type="match status" value="1"/>
</dbReference>
<evidence type="ECO:0000259" key="2">
    <source>
        <dbReference type="Pfam" id="PF13843"/>
    </source>
</evidence>